<keyword evidence="1" id="KW-1133">Transmembrane helix</keyword>
<protein>
    <submittedName>
        <fullName evidence="2">Uncharacterized protein</fullName>
    </submittedName>
</protein>
<sequence length="90" mass="10648">MQTAKFVKIIAGFIVCFVMAFTFSRYGMPLYPITSWLVDHLYQYFSHYQSDTYEAGTDPVTFTSLVVVLLIWALILYFLLHWIVKILRQR</sequence>
<evidence type="ECO:0000256" key="1">
    <source>
        <dbReference type="SAM" id="Phobius"/>
    </source>
</evidence>
<gene>
    <name evidence="2" type="ORF">ABW06_20490</name>
</gene>
<dbReference type="AlphaFoldDB" id="A0A0J5KZW4"/>
<comment type="caution">
    <text evidence="2">The sequence shown here is derived from an EMBL/GenBank/DDBJ whole genome shotgun (WGS) entry which is preliminary data.</text>
</comment>
<feature type="transmembrane region" description="Helical" evidence="1">
    <location>
        <begin position="62"/>
        <end position="84"/>
    </location>
</feature>
<evidence type="ECO:0000313" key="3">
    <source>
        <dbReference type="Proteomes" id="UP000036196"/>
    </source>
</evidence>
<organism evidence="2 3">
    <name type="scientific">Pluralibacter gergoviae</name>
    <name type="common">Enterobacter gergoviae</name>
    <dbReference type="NCBI Taxonomy" id="61647"/>
    <lineage>
        <taxon>Bacteria</taxon>
        <taxon>Pseudomonadati</taxon>
        <taxon>Pseudomonadota</taxon>
        <taxon>Gammaproteobacteria</taxon>
        <taxon>Enterobacterales</taxon>
        <taxon>Enterobacteriaceae</taxon>
        <taxon>Pluralibacter</taxon>
    </lineage>
</organism>
<evidence type="ECO:0000313" key="2">
    <source>
        <dbReference type="EMBL" id="KMK11629.1"/>
    </source>
</evidence>
<feature type="transmembrane region" description="Helical" evidence="1">
    <location>
        <begin position="7"/>
        <end position="28"/>
    </location>
</feature>
<proteinExistence type="predicted"/>
<keyword evidence="3" id="KW-1185">Reference proteome</keyword>
<reference evidence="2 3" key="1">
    <citation type="submission" date="2015-05" db="EMBL/GenBank/DDBJ databases">
        <title>Genome sequences of Pluralibacter gergoviae.</title>
        <authorList>
            <person name="Greninger A.L."/>
            <person name="Miller S."/>
        </authorList>
    </citation>
    <scope>NUCLEOTIDE SEQUENCE [LARGE SCALE GENOMIC DNA]</scope>
    <source>
        <strain evidence="2 3">JS81F13</strain>
    </source>
</reference>
<name>A0A0J5KZW4_PLUGE</name>
<dbReference type="PATRIC" id="fig|61647.14.peg.548"/>
<accession>A0A0J5KZW4</accession>
<dbReference type="EMBL" id="LDZF01000027">
    <property type="protein sequence ID" value="KMK11629.1"/>
    <property type="molecule type" value="Genomic_DNA"/>
</dbReference>
<keyword evidence="1" id="KW-0812">Transmembrane</keyword>
<keyword evidence="1" id="KW-0472">Membrane</keyword>
<dbReference type="Proteomes" id="UP000036196">
    <property type="component" value="Unassembled WGS sequence"/>
</dbReference>